<gene>
    <name evidence="6" type="ORF">AXK61_19115</name>
</gene>
<evidence type="ECO:0000313" key="7">
    <source>
        <dbReference type="Proteomes" id="UP000070409"/>
    </source>
</evidence>
<dbReference type="InterPro" id="IPR003439">
    <property type="entry name" value="ABC_transporter-like_ATP-bd"/>
</dbReference>
<evidence type="ECO:0000256" key="3">
    <source>
        <dbReference type="ARBA" id="ARBA00022840"/>
    </source>
</evidence>
<keyword evidence="1" id="KW-0677">Repeat</keyword>
<dbReference type="PANTHER" id="PTHR19211:SF6">
    <property type="entry name" value="BLL7188 PROTEIN"/>
    <property type="match status" value="1"/>
</dbReference>
<dbReference type="InterPro" id="IPR017871">
    <property type="entry name" value="ABC_transporter-like_CS"/>
</dbReference>
<dbReference type="EMBL" id="LSRE01000013">
    <property type="protein sequence ID" value="KXO98156.1"/>
    <property type="molecule type" value="Genomic_DNA"/>
</dbReference>
<dbReference type="Pfam" id="PF00005">
    <property type="entry name" value="ABC_tran"/>
    <property type="match status" value="2"/>
</dbReference>
<comment type="caution">
    <text evidence="6">The sequence shown here is derived from an EMBL/GenBank/DDBJ whole genome shotgun (WGS) entry which is preliminary data.</text>
</comment>
<proteinExistence type="predicted"/>
<dbReference type="InterPro" id="IPR027417">
    <property type="entry name" value="P-loop_NTPase"/>
</dbReference>
<feature type="domain" description="ABC transporter" evidence="5">
    <location>
        <begin position="5"/>
        <end position="237"/>
    </location>
</feature>
<dbReference type="PROSITE" id="PS00211">
    <property type="entry name" value="ABC_TRANSPORTER_1"/>
    <property type="match status" value="1"/>
</dbReference>
<evidence type="ECO:0000256" key="2">
    <source>
        <dbReference type="ARBA" id="ARBA00022741"/>
    </source>
</evidence>
<accession>A0A137ZIZ3</accession>
<name>A0A137ZIZ3_9ACTN</name>
<feature type="compositionally biased region" description="Basic and acidic residues" evidence="4">
    <location>
        <begin position="309"/>
        <end position="324"/>
    </location>
</feature>
<dbReference type="PANTHER" id="PTHR19211">
    <property type="entry name" value="ATP-BINDING TRANSPORT PROTEIN-RELATED"/>
    <property type="match status" value="1"/>
</dbReference>
<dbReference type="Gene3D" id="3.40.50.300">
    <property type="entry name" value="P-loop containing nucleotide triphosphate hydrolases"/>
    <property type="match status" value="2"/>
</dbReference>
<sequence>MATSLAVSALSLRWPDGTNVFDDLSFTIPAGHAALVGANGAGKSTMLRILAGRIVPTAGSVSGTGVVGYVPQHPQAQPEDTLADALGIGGTVAALRRIEGGSAEPEDFEAVGDDWDVEERATAVLDGLALRLGTLDRTVGTLSGGEATLLAIAGQLLRRPDTLLLDEPTNNLDQRARGLLTDALDRFGGTAVVVSHDLTLLEKMDSTVELYRGCVRVFGGPYSHYREVLDAEQAAAEQAVTTAKGDLKAQQRDLIEARTKLDRRKRYADRAEAEKRVPPILAGLLKQKAEVSAGKHRVLHEGRVDSARDALDSAREGVRDDRSVRISMPEPGPGLHRTQLSDGPLQVTGPERIALVGPNGAGKTTVLRRAIAAAREAETPTVIGYVPQDVRFGPAEEGSLLDAVRDAHPDLDAQHAHAALARMLFRGRQSERIVNTLSGGERLRLALAIALLGDPAPSLLALDEPTNNLDVPSVELLVEALKAWEGALVVVSHDRAFLDLLDLTRAVEITR</sequence>
<reference evidence="6 7" key="1">
    <citation type="submission" date="2016-02" db="EMBL/GenBank/DDBJ databases">
        <authorList>
            <person name="Teng J.L."/>
            <person name="Tang Y."/>
            <person name="Huang Y."/>
            <person name="Guo F."/>
            <person name="Wei W."/>
            <person name="Chen J.H."/>
            <person name="Wong S.Y."/>
            <person name="Lau S.K."/>
            <person name="Woo P.C."/>
        </authorList>
    </citation>
    <scope>NUCLEOTIDE SEQUENCE [LARGE SCALE GENOMIC DNA]</scope>
    <source>
        <strain evidence="6 7">JCM 13375</strain>
    </source>
</reference>
<dbReference type="Proteomes" id="UP000070409">
    <property type="component" value="Unassembled WGS sequence"/>
</dbReference>
<keyword evidence="3" id="KW-0067">ATP-binding</keyword>
<keyword evidence="7" id="KW-1185">Reference proteome</keyword>
<dbReference type="PROSITE" id="PS50893">
    <property type="entry name" value="ABC_TRANSPORTER_2"/>
    <property type="match status" value="1"/>
</dbReference>
<dbReference type="SUPFAM" id="SSF52540">
    <property type="entry name" value="P-loop containing nucleoside triphosphate hydrolases"/>
    <property type="match status" value="2"/>
</dbReference>
<dbReference type="SMART" id="SM00382">
    <property type="entry name" value="AAA"/>
    <property type="match status" value="2"/>
</dbReference>
<organism evidence="6 7">
    <name type="scientific">Tsukamurella pseudospumae</name>
    <dbReference type="NCBI Taxonomy" id="239498"/>
    <lineage>
        <taxon>Bacteria</taxon>
        <taxon>Bacillati</taxon>
        <taxon>Actinomycetota</taxon>
        <taxon>Actinomycetes</taxon>
        <taxon>Mycobacteriales</taxon>
        <taxon>Tsukamurellaceae</taxon>
        <taxon>Tsukamurella</taxon>
    </lineage>
</organism>
<dbReference type="RefSeq" id="WP_068745316.1">
    <property type="nucleotide sequence ID" value="NZ_LSRE01000013.1"/>
</dbReference>
<evidence type="ECO:0000259" key="5">
    <source>
        <dbReference type="PROSITE" id="PS50893"/>
    </source>
</evidence>
<dbReference type="InterPro" id="IPR003593">
    <property type="entry name" value="AAA+_ATPase"/>
</dbReference>
<evidence type="ECO:0000313" key="6">
    <source>
        <dbReference type="EMBL" id="KXO98156.1"/>
    </source>
</evidence>
<evidence type="ECO:0000256" key="4">
    <source>
        <dbReference type="SAM" id="MobiDB-lite"/>
    </source>
</evidence>
<protein>
    <submittedName>
        <fullName evidence="6">ABC transporter</fullName>
    </submittedName>
</protein>
<feature type="region of interest" description="Disordered" evidence="4">
    <location>
        <begin position="309"/>
        <end position="343"/>
    </location>
</feature>
<keyword evidence="2" id="KW-0547">Nucleotide-binding</keyword>
<evidence type="ECO:0000256" key="1">
    <source>
        <dbReference type="ARBA" id="ARBA00022737"/>
    </source>
</evidence>
<dbReference type="InterPro" id="IPR050611">
    <property type="entry name" value="ABCF"/>
</dbReference>